<keyword evidence="8 13" id="KW-0653">Protein transport</keyword>
<dbReference type="PANTHER" id="PTHR22624:SF49">
    <property type="entry name" value="CYSTEINE PROTEASE"/>
    <property type="match status" value="1"/>
</dbReference>
<dbReference type="GO" id="GO:0035973">
    <property type="term" value="P:aggrephagy"/>
    <property type="evidence" value="ECO:0007669"/>
    <property type="project" value="TreeGrafter"/>
</dbReference>
<reference evidence="16" key="1">
    <citation type="submission" date="2017-07" db="EMBL/GenBank/DDBJ databases">
        <title>Taro Niue Genome Assembly and Annotation.</title>
        <authorList>
            <person name="Atibalentja N."/>
            <person name="Keating K."/>
            <person name="Fields C.J."/>
        </authorList>
    </citation>
    <scope>NUCLEOTIDE SEQUENCE</scope>
    <source>
        <strain evidence="16">Niue_2</strain>
        <tissue evidence="16">Leaf</tissue>
    </source>
</reference>
<feature type="domain" description="Peptidase C54 catalytic" evidence="15">
    <location>
        <begin position="139"/>
        <end position="425"/>
    </location>
</feature>
<proteinExistence type="inferred from homology"/>
<dbReference type="EC" id="3.4.22.-" evidence="13"/>
<dbReference type="GO" id="GO:0015031">
    <property type="term" value="P:protein transport"/>
    <property type="evidence" value="ECO:0007669"/>
    <property type="project" value="UniProtKB-KW"/>
</dbReference>
<evidence type="ECO:0000259" key="15">
    <source>
        <dbReference type="Pfam" id="PF03416"/>
    </source>
</evidence>
<dbReference type="AlphaFoldDB" id="A0A843WHB2"/>
<feature type="compositionally biased region" description="Low complexity" evidence="14">
    <location>
        <begin position="17"/>
        <end position="31"/>
    </location>
</feature>
<comment type="caution">
    <text evidence="16">The sequence shown here is derived from an EMBL/GenBank/DDBJ whole genome shotgun (WGS) entry which is preliminary data.</text>
</comment>
<keyword evidence="6 13" id="KW-0378">Hydrolase</keyword>
<evidence type="ECO:0000256" key="5">
    <source>
        <dbReference type="ARBA" id="ARBA00022670"/>
    </source>
</evidence>
<feature type="region of interest" description="Disordered" evidence="14">
    <location>
        <begin position="1"/>
        <end position="34"/>
    </location>
</feature>
<evidence type="ECO:0000256" key="11">
    <source>
        <dbReference type="ARBA" id="ARBA00038724"/>
    </source>
</evidence>
<dbReference type="SUPFAM" id="SSF54001">
    <property type="entry name" value="Cysteine proteinases"/>
    <property type="match status" value="1"/>
</dbReference>
<dbReference type="GO" id="GO:0000045">
    <property type="term" value="P:autophagosome assembly"/>
    <property type="evidence" value="ECO:0007669"/>
    <property type="project" value="TreeGrafter"/>
</dbReference>
<protein>
    <recommendedName>
        <fullName evidence="13">Cysteine protease</fullName>
        <ecNumber evidence="13">3.4.22.-</ecNumber>
    </recommendedName>
</protein>
<keyword evidence="7" id="KW-0788">Thiol protease</keyword>
<comment type="subunit">
    <text evidence="11">Interacts with ATG8.</text>
</comment>
<dbReference type="InterPro" id="IPR038765">
    <property type="entry name" value="Papain-like_cys_pep_sf"/>
</dbReference>
<gene>
    <name evidence="16" type="ORF">Taro_043767</name>
</gene>
<dbReference type="Pfam" id="PF03416">
    <property type="entry name" value="Peptidase_C54"/>
    <property type="match status" value="1"/>
</dbReference>
<evidence type="ECO:0000256" key="9">
    <source>
        <dbReference type="ARBA" id="ARBA00023006"/>
    </source>
</evidence>
<sequence length="492" mass="54368">MTDLPDKDVASNFPIESSTNSVDSDSVSFSSEQETDQARSSKASSWSSLFLTAFSIFEVYSGSTSHKRKETKTRTHVWTAAMRKAITCGSMRRIQERVLGTGKIDVTSSSSEIWLLGVCYKMSAEESCSDAVHDDGLSGFLNDFSSRIWMTYRKGFDTIGDSKFTSDVSWGCMIRSSQMLVAQALLFHYLGRTWRKLSQKPYDPKYIKLLHLFGDSKKSIFSIHNLLQAGRGYGLAAGSWVGPYAMCRSWEALARTARDSANVNEVNQSLPMAIYVVSGDEDGERGGAPVLCIDTASKICSEFCKGQATWAPMLLLVPLVLGLDKVNPRYISLLWATFTFPQSLGILGGKPGASTYMIGVQDDKALYLDPHEVQPAVDIKEDNLEADTSSYHCSTVRQLPLEQIDPSLAIGFYCRDKDDFDDFCARAIDLAERSDGAPLFTVASSLPRPKPVHHDGSSDMPASPSKEWMDSAHVDCLSDPEAHQHDDDWQLL</sequence>
<evidence type="ECO:0000256" key="7">
    <source>
        <dbReference type="ARBA" id="ARBA00022807"/>
    </source>
</evidence>
<name>A0A843WHB2_COLES</name>
<comment type="similarity">
    <text evidence="2 13">Belongs to the peptidase C54 family.</text>
</comment>
<dbReference type="GO" id="GO:0019786">
    <property type="term" value="F:protein-phosphatidylethanolamide deconjugating activity"/>
    <property type="evidence" value="ECO:0007669"/>
    <property type="project" value="InterPro"/>
</dbReference>
<keyword evidence="3" id="KW-0813">Transport</keyword>
<dbReference type="GO" id="GO:0004197">
    <property type="term" value="F:cysteine-type endopeptidase activity"/>
    <property type="evidence" value="ECO:0007669"/>
    <property type="project" value="TreeGrafter"/>
</dbReference>
<comment type="subcellular location">
    <subcellularLocation>
        <location evidence="1 13">Cytoplasm</location>
    </subcellularLocation>
</comment>
<dbReference type="GO" id="GO:0016485">
    <property type="term" value="P:protein processing"/>
    <property type="evidence" value="ECO:0007669"/>
    <property type="project" value="TreeGrafter"/>
</dbReference>
<evidence type="ECO:0000256" key="4">
    <source>
        <dbReference type="ARBA" id="ARBA00022490"/>
    </source>
</evidence>
<organism evidence="16 17">
    <name type="scientific">Colocasia esculenta</name>
    <name type="common">Wild taro</name>
    <name type="synonym">Arum esculentum</name>
    <dbReference type="NCBI Taxonomy" id="4460"/>
    <lineage>
        <taxon>Eukaryota</taxon>
        <taxon>Viridiplantae</taxon>
        <taxon>Streptophyta</taxon>
        <taxon>Embryophyta</taxon>
        <taxon>Tracheophyta</taxon>
        <taxon>Spermatophyta</taxon>
        <taxon>Magnoliopsida</taxon>
        <taxon>Liliopsida</taxon>
        <taxon>Araceae</taxon>
        <taxon>Aroideae</taxon>
        <taxon>Colocasieae</taxon>
        <taxon>Colocasia</taxon>
    </lineage>
</organism>
<dbReference type="GO" id="GO:0034727">
    <property type="term" value="P:piecemeal microautophagy of the nucleus"/>
    <property type="evidence" value="ECO:0007669"/>
    <property type="project" value="TreeGrafter"/>
</dbReference>
<evidence type="ECO:0000256" key="6">
    <source>
        <dbReference type="ARBA" id="ARBA00022801"/>
    </source>
</evidence>
<dbReference type="SMR" id="A0A843WHB2"/>
<feature type="region of interest" description="Disordered" evidence="14">
    <location>
        <begin position="441"/>
        <end position="470"/>
    </location>
</feature>
<comment type="function">
    <text evidence="12">Cysteine protease that plays a key role in autophagy by mediating both proteolytic activation and delipidation of ATG8 family proteins. The protease activity is required for proteolytic activation of ATG8 family proteins: cleaves the C-terminal amino acid of ATG8 proteins to reveal a C-terminal glycine. Exposure of the glycine at the C-terminus is essential for ATG8 proteins conjugation to phosphatidylethanolamine (PE) and insertion to membranes, which is necessary for autophagy. In addition to the protease activity, also mediates delipidation of PE-conjugated ATG8 proteins.</text>
</comment>
<keyword evidence="5 13" id="KW-0645">Protease</keyword>
<dbReference type="PANTHER" id="PTHR22624">
    <property type="entry name" value="CYSTEINE PROTEASE ATG4"/>
    <property type="match status" value="1"/>
</dbReference>
<dbReference type="InterPro" id="IPR046792">
    <property type="entry name" value="Peptidase_C54_cat"/>
</dbReference>
<evidence type="ECO:0000313" key="16">
    <source>
        <dbReference type="EMBL" id="MQM10873.1"/>
    </source>
</evidence>
<dbReference type="OrthoDB" id="2960936at2759"/>
<dbReference type="Proteomes" id="UP000652761">
    <property type="component" value="Unassembled WGS sequence"/>
</dbReference>
<accession>A0A843WHB2</accession>
<evidence type="ECO:0000256" key="3">
    <source>
        <dbReference type="ARBA" id="ARBA00022448"/>
    </source>
</evidence>
<evidence type="ECO:0000256" key="1">
    <source>
        <dbReference type="ARBA" id="ARBA00004496"/>
    </source>
</evidence>
<keyword evidence="9 13" id="KW-0072">Autophagy</keyword>
<dbReference type="GO" id="GO:0000423">
    <property type="term" value="P:mitophagy"/>
    <property type="evidence" value="ECO:0007669"/>
    <property type="project" value="TreeGrafter"/>
</dbReference>
<comment type="catalytic activity">
    <reaction evidence="10">
        <text>[protein]-C-terminal L-amino acid-glycyl-phosphatidylethanolamide + H2O = [protein]-C-terminal L-amino acid-glycine + a 1,2-diacyl-sn-glycero-3-phosphoethanolamine</text>
        <dbReference type="Rhea" id="RHEA:67548"/>
        <dbReference type="Rhea" id="RHEA-COMP:17323"/>
        <dbReference type="Rhea" id="RHEA-COMP:17324"/>
        <dbReference type="ChEBI" id="CHEBI:15377"/>
        <dbReference type="ChEBI" id="CHEBI:64612"/>
        <dbReference type="ChEBI" id="CHEBI:172940"/>
        <dbReference type="ChEBI" id="CHEBI:172941"/>
    </reaction>
    <physiologicalReaction direction="left-to-right" evidence="10">
        <dbReference type="Rhea" id="RHEA:67549"/>
    </physiologicalReaction>
</comment>
<evidence type="ECO:0000256" key="13">
    <source>
        <dbReference type="RuleBase" id="RU363115"/>
    </source>
</evidence>
<dbReference type="InterPro" id="IPR005078">
    <property type="entry name" value="Peptidase_C54"/>
</dbReference>
<evidence type="ECO:0000256" key="12">
    <source>
        <dbReference type="ARBA" id="ARBA00045891"/>
    </source>
</evidence>
<dbReference type="GO" id="GO:0005737">
    <property type="term" value="C:cytoplasm"/>
    <property type="evidence" value="ECO:0007669"/>
    <property type="project" value="UniProtKB-SubCell"/>
</dbReference>
<keyword evidence="17" id="KW-1185">Reference proteome</keyword>
<evidence type="ECO:0000256" key="8">
    <source>
        <dbReference type="ARBA" id="ARBA00022927"/>
    </source>
</evidence>
<keyword evidence="4 13" id="KW-0963">Cytoplasm</keyword>
<evidence type="ECO:0000256" key="10">
    <source>
        <dbReference type="ARBA" id="ARBA00029362"/>
    </source>
</evidence>
<evidence type="ECO:0000256" key="2">
    <source>
        <dbReference type="ARBA" id="ARBA00010958"/>
    </source>
</evidence>
<evidence type="ECO:0000313" key="17">
    <source>
        <dbReference type="Proteomes" id="UP000652761"/>
    </source>
</evidence>
<evidence type="ECO:0000256" key="14">
    <source>
        <dbReference type="SAM" id="MobiDB-lite"/>
    </source>
</evidence>
<dbReference type="EMBL" id="NMUH01004803">
    <property type="protein sequence ID" value="MQM10873.1"/>
    <property type="molecule type" value="Genomic_DNA"/>
</dbReference>